<dbReference type="EMBL" id="CAKOGP040000890">
    <property type="protein sequence ID" value="CAJ1940020.1"/>
    <property type="molecule type" value="Genomic_DNA"/>
</dbReference>
<evidence type="ECO:0008006" key="4">
    <source>
        <dbReference type="Google" id="ProtNLM"/>
    </source>
</evidence>
<comment type="caution">
    <text evidence="2">The sequence shown here is derived from an EMBL/GenBank/DDBJ whole genome shotgun (WGS) entry which is preliminary data.</text>
</comment>
<keyword evidence="1" id="KW-1133">Transmembrane helix</keyword>
<accession>A0AAD2CX55</accession>
<protein>
    <recommendedName>
        <fullName evidence="4">DUF2470 domain-containing protein</fullName>
    </recommendedName>
</protein>
<evidence type="ECO:0000256" key="1">
    <source>
        <dbReference type="SAM" id="Phobius"/>
    </source>
</evidence>
<evidence type="ECO:0000313" key="3">
    <source>
        <dbReference type="Proteomes" id="UP001295423"/>
    </source>
</evidence>
<proteinExistence type="predicted"/>
<keyword evidence="1" id="KW-0812">Transmembrane</keyword>
<dbReference type="Proteomes" id="UP001295423">
    <property type="component" value="Unassembled WGS sequence"/>
</dbReference>
<feature type="transmembrane region" description="Helical" evidence="1">
    <location>
        <begin position="143"/>
        <end position="166"/>
    </location>
</feature>
<gene>
    <name evidence="2" type="ORF">CYCCA115_LOCUS6831</name>
</gene>
<feature type="transmembrane region" description="Helical" evidence="1">
    <location>
        <begin position="186"/>
        <end position="206"/>
    </location>
</feature>
<keyword evidence="3" id="KW-1185">Reference proteome</keyword>
<sequence>MTGNSEAYAKQLAKDITEKYPATVFGMAKGLKYPASSKVTALRVKSITHDECKISLVTCSGEICEMNDEVYKFNPPLQSITEMSTRMPQIRDAVLTPNPLWLLTDPLALVILLTCASLGYGTLLLGTDGIIDGLANVPRLEGGISAIFGSTGTFANLVVGSFWFSIVAHGIEASIALRHSLKSLQLGSVPTVMWSSMVFLVGYPMFSRFQKIVTVQEEYGTKSK</sequence>
<keyword evidence="1" id="KW-0472">Membrane</keyword>
<evidence type="ECO:0000313" key="2">
    <source>
        <dbReference type="EMBL" id="CAJ1940020.1"/>
    </source>
</evidence>
<name>A0AAD2CX55_9STRA</name>
<dbReference type="AlphaFoldDB" id="A0AAD2CX55"/>
<organism evidence="2 3">
    <name type="scientific">Cylindrotheca closterium</name>
    <dbReference type="NCBI Taxonomy" id="2856"/>
    <lineage>
        <taxon>Eukaryota</taxon>
        <taxon>Sar</taxon>
        <taxon>Stramenopiles</taxon>
        <taxon>Ochrophyta</taxon>
        <taxon>Bacillariophyta</taxon>
        <taxon>Bacillariophyceae</taxon>
        <taxon>Bacillariophycidae</taxon>
        <taxon>Bacillariales</taxon>
        <taxon>Bacillariaceae</taxon>
        <taxon>Cylindrotheca</taxon>
    </lineage>
</organism>
<reference evidence="2" key="1">
    <citation type="submission" date="2023-08" db="EMBL/GenBank/DDBJ databases">
        <authorList>
            <person name="Audoor S."/>
            <person name="Bilcke G."/>
        </authorList>
    </citation>
    <scope>NUCLEOTIDE SEQUENCE</scope>
</reference>
<feature type="transmembrane region" description="Helical" evidence="1">
    <location>
        <begin position="107"/>
        <end position="131"/>
    </location>
</feature>